<keyword evidence="2" id="KW-1185">Reference proteome</keyword>
<dbReference type="Proteomes" id="UP000238390">
    <property type="component" value="Chromosome"/>
</dbReference>
<name>A0A2R3IW22_9PSED</name>
<sequence>MESAAPGQGLKALALRQGLDQAEEMLDAALAALSRQRWPAIQLGHFDPFLTVYRVLTGETGLLESNCVLPRTTLGAAEMVPTVPKGTSPARAINPTRTLPETAMNTITPRTAVPMHAAPRLFTTALSSDPTETPAVLP</sequence>
<protein>
    <submittedName>
        <fullName evidence="1">Uncharacterized protein</fullName>
    </submittedName>
</protein>
<evidence type="ECO:0000313" key="1">
    <source>
        <dbReference type="EMBL" id="AVK06100.1"/>
    </source>
</evidence>
<evidence type="ECO:0000313" key="2">
    <source>
        <dbReference type="Proteomes" id="UP000238390"/>
    </source>
</evidence>
<organism evidence="1 2">
    <name type="scientific">Pseudomonas paraeruginosa</name>
    <dbReference type="NCBI Taxonomy" id="2994495"/>
    <lineage>
        <taxon>Bacteria</taxon>
        <taxon>Pseudomonadati</taxon>
        <taxon>Pseudomonadota</taxon>
        <taxon>Gammaproteobacteria</taxon>
        <taxon>Pseudomonadales</taxon>
        <taxon>Pseudomonadaceae</taxon>
        <taxon>Pseudomonas</taxon>
    </lineage>
</organism>
<dbReference type="RefSeq" id="WP_058146376.1">
    <property type="nucleotide sequence ID" value="NZ_CP027169.1"/>
</dbReference>
<reference evidence="1 2" key="1">
    <citation type="submission" date="2018-02" db="EMBL/GenBank/DDBJ databases">
        <title>FDA/CDC Antimicrobial Resistant Isolate Bank Genome Sequencing.</title>
        <authorList>
            <person name="Benahmed F.H."/>
            <person name="Lutgring J.D."/>
            <person name="Yoo B."/>
            <person name="Machado M."/>
            <person name="Brown A."/>
            <person name="McAllister G."/>
            <person name="Perry A."/>
            <person name="Halpin A.L."/>
            <person name="Vavikolanu K."/>
            <person name="Ott S."/>
            <person name="Zhao X."/>
            <person name="Tallon L.J."/>
            <person name="Sadzewicz L."/>
            <person name="Aluvathingal J."/>
            <person name="Nadendla S."/>
            <person name="Voskania-kordi A."/>
            <person name="Simonyan V."/>
            <person name="Patel J."/>
            <person name="Shawar R.M."/>
        </authorList>
    </citation>
    <scope>NUCLEOTIDE SEQUENCE [LARGE SCALE GENOMIC DNA]</scope>
    <source>
        <strain evidence="1 2">AR_0356</strain>
    </source>
</reference>
<gene>
    <name evidence="1" type="ORF">CSB93_1605</name>
</gene>
<proteinExistence type="predicted"/>
<dbReference type="EMBL" id="CP027169">
    <property type="protein sequence ID" value="AVK06100.1"/>
    <property type="molecule type" value="Genomic_DNA"/>
</dbReference>
<dbReference type="AlphaFoldDB" id="A0A2R3IW22"/>
<accession>A0A2R3IW22</accession>